<organism evidence="3 4">
    <name type="scientific">Paenibacillus flagellatus</name>
    <dbReference type="NCBI Taxonomy" id="2211139"/>
    <lineage>
        <taxon>Bacteria</taxon>
        <taxon>Bacillati</taxon>
        <taxon>Bacillota</taxon>
        <taxon>Bacilli</taxon>
        <taxon>Bacillales</taxon>
        <taxon>Paenibacillaceae</taxon>
        <taxon>Paenibacillus</taxon>
    </lineage>
</organism>
<keyword evidence="4" id="KW-1185">Reference proteome</keyword>
<reference evidence="3 4" key="1">
    <citation type="submission" date="2018-05" db="EMBL/GenBank/DDBJ databases">
        <title>Paenibacillus flagellatus sp. nov., isolated from selenium mineral soil.</title>
        <authorList>
            <person name="Dai X."/>
        </authorList>
    </citation>
    <scope>NUCLEOTIDE SEQUENCE [LARGE SCALE GENOMIC DNA]</scope>
    <source>
        <strain evidence="3 4">DXL2</strain>
    </source>
</reference>
<evidence type="ECO:0000313" key="4">
    <source>
        <dbReference type="Proteomes" id="UP000247476"/>
    </source>
</evidence>
<evidence type="ECO:0000256" key="2">
    <source>
        <dbReference type="SAM" id="SignalP"/>
    </source>
</evidence>
<protein>
    <recommendedName>
        <fullName evidence="5">ABC transporter substrate-binding protein</fullName>
    </recommendedName>
</protein>
<dbReference type="RefSeq" id="WP_110840090.1">
    <property type="nucleotide sequence ID" value="NZ_QJVJ01000004.1"/>
</dbReference>
<dbReference type="EMBL" id="QJVJ01000004">
    <property type="protein sequence ID" value="PYI55095.1"/>
    <property type="molecule type" value="Genomic_DNA"/>
</dbReference>
<dbReference type="AlphaFoldDB" id="A0A2V5K6R2"/>
<keyword evidence="1 2" id="KW-0732">Signal</keyword>
<evidence type="ECO:0000256" key="1">
    <source>
        <dbReference type="ARBA" id="ARBA00022729"/>
    </source>
</evidence>
<accession>A0A2V5K6R2</accession>
<dbReference type="Gene3D" id="3.40.190.10">
    <property type="entry name" value="Periplasmic binding protein-like II"/>
    <property type="match status" value="2"/>
</dbReference>
<dbReference type="PANTHER" id="PTHR43649">
    <property type="entry name" value="ARABINOSE-BINDING PROTEIN-RELATED"/>
    <property type="match status" value="1"/>
</dbReference>
<gene>
    <name evidence="3" type="ORF">DLM86_11225</name>
</gene>
<sequence length="544" mass="60918">MKKQWKQLAALSVASALVLSACGKSDDKPAADPGKTGTTTNPAEQKKEKLSLYWMTAVPTNNSNLPSGDKDFIKKTIEEKFNVELKLDYMAMGEEFSNKLNLLLASGNAPDMFHADGAKSNGYIIDGAVADLSKYVTPEKMPNYFKWVTPEELKRYQVQNVFKRAPVPFPKNYYGVYYVRKDWIDALNKKDPSLNLKVPTNYDEMIAVMKAFTFNDPDGNGKNDTYGYTTVGSGTTIPNDFPEWFKNGLTPGFFIDKDNNFIDSGTNLRTAKVLDDIRKTLDMKIVDPDWFLNKAGENINKVQQGKAGIFFGGTRDIAFDNSNNSVQKKTREITGNPNATFEAFHIAGDLPVTYSPLPGVPFLINAKTSEAKAQRTIEILEWLASPEGWLLSNIGKEGVHYKKEGNKITLIPDAIQKDIIANGNFTEVWGSVFSYNQKDPSAIGLQIIDPRETDHDRAILEVFKKLKFYTLGTNVAPPQGLDIGAYRKEMRALQVKVLFEEKDSKNWPKYLDDLLVKYKAKDIFEAYATQVSNALGKTVKFKSD</sequence>
<dbReference type="PROSITE" id="PS51257">
    <property type="entry name" value="PROKAR_LIPOPROTEIN"/>
    <property type="match status" value="1"/>
</dbReference>
<dbReference type="Proteomes" id="UP000247476">
    <property type="component" value="Unassembled WGS sequence"/>
</dbReference>
<feature type="signal peptide" evidence="2">
    <location>
        <begin position="1"/>
        <end position="21"/>
    </location>
</feature>
<comment type="caution">
    <text evidence="3">The sequence shown here is derived from an EMBL/GenBank/DDBJ whole genome shotgun (WGS) entry which is preliminary data.</text>
</comment>
<evidence type="ECO:0000313" key="3">
    <source>
        <dbReference type="EMBL" id="PYI55095.1"/>
    </source>
</evidence>
<feature type="chain" id="PRO_5039049237" description="ABC transporter substrate-binding protein" evidence="2">
    <location>
        <begin position="22"/>
        <end position="544"/>
    </location>
</feature>
<name>A0A2V5K6R2_9BACL</name>
<proteinExistence type="predicted"/>
<evidence type="ECO:0008006" key="5">
    <source>
        <dbReference type="Google" id="ProtNLM"/>
    </source>
</evidence>
<dbReference type="OrthoDB" id="9787283at2"/>
<dbReference type="SUPFAM" id="SSF53850">
    <property type="entry name" value="Periplasmic binding protein-like II"/>
    <property type="match status" value="1"/>
</dbReference>
<dbReference type="PANTHER" id="PTHR43649:SF33">
    <property type="entry name" value="POLYGALACTURONAN_RHAMNOGALACTURONAN-BINDING PROTEIN YTCQ"/>
    <property type="match status" value="1"/>
</dbReference>
<dbReference type="InterPro" id="IPR050490">
    <property type="entry name" value="Bact_solute-bd_prot1"/>
</dbReference>